<sequence>CLAASGIVKLLTMNLGHTAYLDNIHSKNVYYVLKASMSTLHNIARCAGVLHHFKEMKTAEVILALRNSSDDFLKSMAMLTLVYLVEEKDNAKLVGETNIIKKIINLLRKALEDKQKGKFHGLTPIELIQGLARLAVYDLNKAKIIEDGALDGFVLMLQSHDPREQTLCAECIWLLSFDKRVRQTVTDFPEFMNTMENLKDCENQVLRRNIRGALWLIKGEIDTDTSDIRLQNIPKSKKQVFISFSLNERDQVKQLSSSLTAEGYKLWVDWDQTGGSTLQAMVEAAASSAVVLICMSERYMQSSACRTEAEFIFHQRKDIILLLMQKQYLPDGWLHVLVGSKTYIDFSGKYLYEKSVQVVRYCHTSSTTSSSSLPLSNNGNAFLTSMSNEHVENWLESKGLHRLTSAFSQIDGQLIWQLKRLRETTPEYFYSILERQFGMTLIDILRFNAALDTLQ</sequence>
<dbReference type="Gene3D" id="1.25.10.10">
    <property type="entry name" value="Leucine-rich Repeat Variant"/>
    <property type="match status" value="1"/>
</dbReference>
<dbReference type="Proteomes" id="UP000678393">
    <property type="component" value="Unassembled WGS sequence"/>
</dbReference>
<feature type="non-terminal residue" evidence="2">
    <location>
        <position position="1"/>
    </location>
</feature>
<evidence type="ECO:0000313" key="3">
    <source>
        <dbReference type="Proteomes" id="UP000678393"/>
    </source>
</evidence>
<reference evidence="2" key="1">
    <citation type="submission" date="2021-04" db="EMBL/GenBank/DDBJ databases">
        <authorList>
            <consortium name="Molecular Ecology Group"/>
        </authorList>
    </citation>
    <scope>NUCLEOTIDE SEQUENCE</scope>
</reference>
<dbReference type="InterPro" id="IPR035897">
    <property type="entry name" value="Toll_tir_struct_dom_sf"/>
</dbReference>
<dbReference type="InterPro" id="IPR011989">
    <property type="entry name" value="ARM-like"/>
</dbReference>
<dbReference type="Gene3D" id="3.40.50.10140">
    <property type="entry name" value="Toll/interleukin-1 receptor homology (TIR) domain"/>
    <property type="match status" value="1"/>
</dbReference>
<name>A0A8S3YBX8_9EUPU</name>
<dbReference type="SUPFAM" id="SSF48371">
    <property type="entry name" value="ARM repeat"/>
    <property type="match status" value="1"/>
</dbReference>
<proteinExistence type="predicted"/>
<evidence type="ECO:0000259" key="1">
    <source>
        <dbReference type="SMART" id="SM00255"/>
    </source>
</evidence>
<dbReference type="InterPro" id="IPR000157">
    <property type="entry name" value="TIR_dom"/>
</dbReference>
<comment type="caution">
    <text evidence="2">The sequence shown here is derived from an EMBL/GenBank/DDBJ whole genome shotgun (WGS) entry which is preliminary data.</text>
</comment>
<dbReference type="PANTHER" id="PTHR46270:SF2">
    <property type="entry name" value="TIR DOMAIN-CONTAINING PROTEIN"/>
    <property type="match status" value="1"/>
</dbReference>
<organism evidence="2 3">
    <name type="scientific">Candidula unifasciata</name>
    <dbReference type="NCBI Taxonomy" id="100452"/>
    <lineage>
        <taxon>Eukaryota</taxon>
        <taxon>Metazoa</taxon>
        <taxon>Spiralia</taxon>
        <taxon>Lophotrochozoa</taxon>
        <taxon>Mollusca</taxon>
        <taxon>Gastropoda</taxon>
        <taxon>Heterobranchia</taxon>
        <taxon>Euthyneura</taxon>
        <taxon>Panpulmonata</taxon>
        <taxon>Eupulmonata</taxon>
        <taxon>Stylommatophora</taxon>
        <taxon>Helicina</taxon>
        <taxon>Helicoidea</taxon>
        <taxon>Geomitridae</taxon>
        <taxon>Candidula</taxon>
    </lineage>
</organism>
<dbReference type="Pfam" id="PF13676">
    <property type="entry name" value="TIR_2"/>
    <property type="match status" value="1"/>
</dbReference>
<dbReference type="InterPro" id="IPR016024">
    <property type="entry name" value="ARM-type_fold"/>
</dbReference>
<feature type="domain" description="TIR" evidence="1">
    <location>
        <begin position="237"/>
        <end position="410"/>
    </location>
</feature>
<dbReference type="SMART" id="SM00255">
    <property type="entry name" value="TIR"/>
    <property type="match status" value="1"/>
</dbReference>
<gene>
    <name evidence="2" type="ORF">CUNI_LOCUS15</name>
</gene>
<dbReference type="GO" id="GO:0007165">
    <property type="term" value="P:signal transduction"/>
    <property type="evidence" value="ECO:0007669"/>
    <property type="project" value="InterPro"/>
</dbReference>
<dbReference type="SUPFAM" id="SSF52200">
    <property type="entry name" value="Toll/Interleukin receptor TIR domain"/>
    <property type="match status" value="1"/>
</dbReference>
<accession>A0A8S3YBX8</accession>
<dbReference type="PANTHER" id="PTHR46270">
    <property type="entry name" value="ARMADILLO-TYPE FOLD-RELATED"/>
    <property type="match status" value="1"/>
</dbReference>
<keyword evidence="3" id="KW-1185">Reference proteome</keyword>
<dbReference type="OrthoDB" id="2148946at2759"/>
<protein>
    <recommendedName>
        <fullName evidence="1">TIR domain-containing protein</fullName>
    </recommendedName>
</protein>
<dbReference type="AlphaFoldDB" id="A0A8S3YBX8"/>
<dbReference type="EMBL" id="CAJHNH020000001">
    <property type="protein sequence ID" value="CAG5114457.1"/>
    <property type="molecule type" value="Genomic_DNA"/>
</dbReference>
<evidence type="ECO:0000313" key="2">
    <source>
        <dbReference type="EMBL" id="CAG5114457.1"/>
    </source>
</evidence>